<proteinExistence type="predicted"/>
<sequence>MLDFGGSGAWGILLFPCGWVLMLRETQGKQETFLPCSPINHTRLTSFTHIFTQVGNLKKLGTTMPNLEPQNGNSKWDVAPFAQTQHKSERPRHQENQKSRSSPKADGGGSAPVGDQIQRQDETNLIRNFDQLPPLLPI</sequence>
<gene>
    <name evidence="3" type="ORF">M0R45_029302</name>
</gene>
<keyword evidence="2" id="KW-1133">Transmembrane helix</keyword>
<keyword evidence="2" id="KW-0472">Membrane</keyword>
<feature type="compositionally biased region" description="Basic and acidic residues" evidence="1">
    <location>
        <begin position="86"/>
        <end position="98"/>
    </location>
</feature>
<name>A0AAW1WA43_RUBAR</name>
<evidence type="ECO:0000313" key="4">
    <source>
        <dbReference type="Proteomes" id="UP001457282"/>
    </source>
</evidence>
<accession>A0AAW1WA43</accession>
<comment type="caution">
    <text evidence="3">The sequence shown here is derived from an EMBL/GenBank/DDBJ whole genome shotgun (WGS) entry which is preliminary data.</text>
</comment>
<keyword evidence="2" id="KW-0812">Transmembrane</keyword>
<dbReference type="AlphaFoldDB" id="A0AAW1WA43"/>
<keyword evidence="4" id="KW-1185">Reference proteome</keyword>
<protein>
    <submittedName>
        <fullName evidence="3">Uncharacterized protein</fullName>
    </submittedName>
</protein>
<dbReference type="EMBL" id="JBEDUW010000006">
    <property type="protein sequence ID" value="KAK9920756.1"/>
    <property type="molecule type" value="Genomic_DNA"/>
</dbReference>
<evidence type="ECO:0000313" key="3">
    <source>
        <dbReference type="EMBL" id="KAK9920756.1"/>
    </source>
</evidence>
<feature type="compositionally biased region" description="Polar residues" evidence="1">
    <location>
        <begin position="63"/>
        <end position="74"/>
    </location>
</feature>
<dbReference type="Proteomes" id="UP001457282">
    <property type="component" value="Unassembled WGS sequence"/>
</dbReference>
<feature type="region of interest" description="Disordered" evidence="1">
    <location>
        <begin position="62"/>
        <end position="138"/>
    </location>
</feature>
<evidence type="ECO:0000256" key="1">
    <source>
        <dbReference type="SAM" id="MobiDB-lite"/>
    </source>
</evidence>
<reference evidence="3 4" key="1">
    <citation type="journal article" date="2023" name="G3 (Bethesda)">
        <title>A chromosome-length genome assembly and annotation of blackberry (Rubus argutus, cv. 'Hillquist').</title>
        <authorList>
            <person name="Bruna T."/>
            <person name="Aryal R."/>
            <person name="Dudchenko O."/>
            <person name="Sargent D.J."/>
            <person name="Mead D."/>
            <person name="Buti M."/>
            <person name="Cavallini A."/>
            <person name="Hytonen T."/>
            <person name="Andres J."/>
            <person name="Pham M."/>
            <person name="Weisz D."/>
            <person name="Mascagni F."/>
            <person name="Usai G."/>
            <person name="Natali L."/>
            <person name="Bassil N."/>
            <person name="Fernandez G.E."/>
            <person name="Lomsadze A."/>
            <person name="Armour M."/>
            <person name="Olukolu B."/>
            <person name="Poorten T."/>
            <person name="Britton C."/>
            <person name="Davik J."/>
            <person name="Ashrafi H."/>
            <person name="Aiden E.L."/>
            <person name="Borodovsky M."/>
            <person name="Worthington M."/>
        </authorList>
    </citation>
    <scope>NUCLEOTIDE SEQUENCE [LARGE SCALE GENOMIC DNA]</scope>
    <source>
        <strain evidence="3">PI 553951</strain>
    </source>
</reference>
<feature type="transmembrane region" description="Helical" evidence="2">
    <location>
        <begin position="6"/>
        <end position="23"/>
    </location>
</feature>
<organism evidence="3 4">
    <name type="scientific">Rubus argutus</name>
    <name type="common">Southern blackberry</name>
    <dbReference type="NCBI Taxonomy" id="59490"/>
    <lineage>
        <taxon>Eukaryota</taxon>
        <taxon>Viridiplantae</taxon>
        <taxon>Streptophyta</taxon>
        <taxon>Embryophyta</taxon>
        <taxon>Tracheophyta</taxon>
        <taxon>Spermatophyta</taxon>
        <taxon>Magnoliopsida</taxon>
        <taxon>eudicotyledons</taxon>
        <taxon>Gunneridae</taxon>
        <taxon>Pentapetalae</taxon>
        <taxon>rosids</taxon>
        <taxon>fabids</taxon>
        <taxon>Rosales</taxon>
        <taxon>Rosaceae</taxon>
        <taxon>Rosoideae</taxon>
        <taxon>Rosoideae incertae sedis</taxon>
        <taxon>Rubus</taxon>
    </lineage>
</organism>
<evidence type="ECO:0000256" key="2">
    <source>
        <dbReference type="SAM" id="Phobius"/>
    </source>
</evidence>